<name>A0A650D7S6_9REOV</name>
<dbReference type="Pfam" id="PF12289">
    <property type="entry name" value="Rotavirus_VP1"/>
    <property type="match status" value="1"/>
</dbReference>
<protein>
    <recommendedName>
        <fullName evidence="4 16">RNA-directed RNA polymerase</fullName>
        <ecNumber evidence="3 16">2.7.7.48</ecNumber>
    </recommendedName>
    <alternativeName>
        <fullName evidence="13 16">Protein VP1</fullName>
    </alternativeName>
</protein>
<evidence type="ECO:0000256" key="1">
    <source>
        <dbReference type="ARBA" id="ARBA00001946"/>
    </source>
</evidence>
<proteinExistence type="inferred from homology"/>
<dbReference type="GO" id="GO:0003968">
    <property type="term" value="F:RNA-directed RNA polymerase activity"/>
    <property type="evidence" value="ECO:0007669"/>
    <property type="project" value="UniProtKB-KW"/>
</dbReference>
<dbReference type="Gene3D" id="3.30.230.140">
    <property type="match status" value="2"/>
</dbReference>
<dbReference type="InterPro" id="IPR022071">
    <property type="entry name" value="Rotavirus_VP1_C"/>
</dbReference>
<evidence type="ECO:0000256" key="9">
    <source>
        <dbReference type="ARBA" id="ARBA00022842"/>
    </source>
</evidence>
<evidence type="ECO:0000256" key="16">
    <source>
        <dbReference type="RuleBase" id="RU363117"/>
    </source>
</evidence>
<evidence type="ECO:0000313" key="18">
    <source>
        <dbReference type="EMBL" id="QGR26305.1"/>
    </source>
</evidence>
<reference evidence="18" key="1">
    <citation type="journal article" date="2019" name="Emerg. Infect. Dis.">
        <title>Distantly Related Rotaviruses in Common Shrews, Germany, 2004-2014.</title>
        <authorList>
            <person name="Johne R."/>
            <person name="Tausch S.H."/>
            <person name="Grutzke J."/>
            <person name="Falkenhagen A."/>
            <person name="Patzina-Mehling C."/>
            <person name="Beer M."/>
            <person name="Hoper D."/>
            <person name="Ulrich R.G."/>
        </authorList>
    </citation>
    <scope>NUCLEOTIDE SEQUENCE</scope>
    <source>
        <strain evidence="18">RVA/shrew-wt/GER/KS/11/2281/2011</strain>
    </source>
</reference>
<evidence type="ECO:0000256" key="6">
    <source>
        <dbReference type="ARBA" id="ARBA00022679"/>
    </source>
</evidence>
<keyword evidence="12 16" id="KW-0693">Viral RNA replication</keyword>
<dbReference type="InterPro" id="IPR042032">
    <property type="entry name" value="RNA-dir_pol_4-hel_dom"/>
</dbReference>
<keyword evidence="11 16" id="KW-0694">RNA-binding</keyword>
<dbReference type="GO" id="GO:0019079">
    <property type="term" value="P:viral genome replication"/>
    <property type="evidence" value="ECO:0007669"/>
    <property type="project" value="InterPro"/>
</dbReference>
<comment type="cofactor">
    <cofactor evidence="1 16">
        <name>Mg(2+)</name>
        <dbReference type="ChEBI" id="CHEBI:18420"/>
    </cofactor>
</comment>
<comment type="subunit">
    <text evidence="16">Interacts with VP3 (Potential). Interacts with VP2; this interaction activates VP1. Interacts with NSP5; this interaction is probably necessary for the formation of functional virus factories. Interacts with NSP2; this interaction is weak.</text>
</comment>
<comment type="similarity">
    <text evidence="2 16">Belongs to the reoviridae RNA-directed RNA polymerase family.</text>
</comment>
<dbReference type="Gene3D" id="1.10.357.80">
    <property type="match status" value="2"/>
</dbReference>
<dbReference type="PROSITE" id="PS50523">
    <property type="entry name" value="RDRP_DSRNA_REO"/>
    <property type="match status" value="1"/>
</dbReference>
<comment type="catalytic activity">
    <reaction evidence="15 16">
        <text>RNA(n) + a ribonucleoside 5'-triphosphate = RNA(n+1) + diphosphate</text>
        <dbReference type="Rhea" id="RHEA:21248"/>
        <dbReference type="Rhea" id="RHEA-COMP:14527"/>
        <dbReference type="Rhea" id="RHEA-COMP:17342"/>
        <dbReference type="ChEBI" id="CHEBI:33019"/>
        <dbReference type="ChEBI" id="CHEBI:61557"/>
        <dbReference type="ChEBI" id="CHEBI:140395"/>
        <dbReference type="EC" id="2.7.7.48"/>
    </reaction>
</comment>
<evidence type="ECO:0000256" key="13">
    <source>
        <dbReference type="ARBA" id="ARBA00032403"/>
    </source>
</evidence>
<evidence type="ECO:0000256" key="15">
    <source>
        <dbReference type="ARBA" id="ARBA00048744"/>
    </source>
</evidence>
<dbReference type="GO" id="GO:0006351">
    <property type="term" value="P:DNA-templated transcription"/>
    <property type="evidence" value="ECO:0007669"/>
    <property type="project" value="InterPro"/>
</dbReference>
<evidence type="ECO:0000256" key="7">
    <source>
        <dbReference type="ARBA" id="ARBA00022695"/>
    </source>
</evidence>
<dbReference type="InterPro" id="IPR043502">
    <property type="entry name" value="DNA/RNA_pol_sf"/>
</dbReference>
<dbReference type="GO" id="GO:0044423">
    <property type="term" value="C:virion component"/>
    <property type="evidence" value="ECO:0007669"/>
    <property type="project" value="UniProtKB-KW"/>
</dbReference>
<evidence type="ECO:0000256" key="5">
    <source>
        <dbReference type="ARBA" id="ARBA00022484"/>
    </source>
</evidence>
<dbReference type="EMBL" id="MN307986">
    <property type="protein sequence ID" value="QGR26305.1"/>
    <property type="molecule type" value="Genomic_RNA"/>
</dbReference>
<evidence type="ECO:0000256" key="10">
    <source>
        <dbReference type="ARBA" id="ARBA00022844"/>
    </source>
</evidence>
<organism evidence="18">
    <name type="scientific">Rotavirus A</name>
    <dbReference type="NCBI Taxonomy" id="28875"/>
    <lineage>
        <taxon>Viruses</taxon>
        <taxon>Riboviria</taxon>
        <taxon>Orthornavirae</taxon>
        <taxon>Duplornaviricota</taxon>
        <taxon>Resentoviricetes</taxon>
        <taxon>Reovirales</taxon>
        <taxon>Sedoreoviridae</taxon>
        <taxon>Rotavirus</taxon>
        <taxon>Rotavirus alphagastroenteritidis</taxon>
    </lineage>
</organism>
<dbReference type="Gene3D" id="3.30.70.2480">
    <property type="match status" value="1"/>
</dbReference>
<keyword evidence="7 16" id="KW-0548">Nucleotidyltransferase</keyword>
<evidence type="ECO:0000256" key="4">
    <source>
        <dbReference type="ARBA" id="ARBA00022412"/>
    </source>
</evidence>
<evidence type="ECO:0000256" key="2">
    <source>
        <dbReference type="ARBA" id="ARBA00009581"/>
    </source>
</evidence>
<dbReference type="GO" id="GO:0003723">
    <property type="term" value="F:RNA binding"/>
    <property type="evidence" value="ECO:0007669"/>
    <property type="project" value="UniProtKB-KW"/>
</dbReference>
<evidence type="ECO:0000256" key="12">
    <source>
        <dbReference type="ARBA" id="ARBA00022953"/>
    </source>
</evidence>
<keyword evidence="8 16" id="KW-0547">Nucleotide-binding</keyword>
<keyword evidence="5 16" id="KW-0696">RNA-directed RNA polymerase</keyword>
<dbReference type="EC" id="2.7.7.48" evidence="3 16"/>
<dbReference type="Gene3D" id="1.20.120.1390">
    <property type="match status" value="1"/>
</dbReference>
<keyword evidence="6 16" id="KW-0808">Transferase</keyword>
<comment type="subunit">
    <text evidence="14">Interacts with VP3. Interacts with VP2; this interaction activates VP1. Interacts with NSP5; this interaction is probably necessary for the formation of functional virus factories. Interacts with NSP2; this interaction is weak.</text>
</comment>
<evidence type="ECO:0000256" key="8">
    <source>
        <dbReference type="ARBA" id="ARBA00022741"/>
    </source>
</evidence>
<accession>A0A650D7S6</accession>
<feature type="domain" description="RdRp catalytic" evidence="17">
    <location>
        <begin position="495"/>
        <end position="682"/>
    </location>
</feature>
<dbReference type="InterPro" id="IPR007097">
    <property type="entry name" value="RNA-dir_pol_reovirus"/>
</dbReference>
<dbReference type="Gene3D" id="1.10.10.1990">
    <property type="entry name" value="Viral RNA-directed RNA polymerase, 4-helical domain"/>
    <property type="match status" value="1"/>
</dbReference>
<dbReference type="SUPFAM" id="SSF56672">
    <property type="entry name" value="DNA/RNA polymerases"/>
    <property type="match status" value="1"/>
</dbReference>
<dbReference type="Pfam" id="PF02123">
    <property type="entry name" value="RdRP_4"/>
    <property type="match status" value="1"/>
</dbReference>
<comment type="function">
    <text evidence="16">RNA-directed RNA polymerase that is involved in both transcription and genome replication. Together with VP3 capping enzyme, forms an enzyme complex positioned near the channels situated at each of the five-fold vertices of the core. Following infection, the outermost layer of the virus is lost, leaving a double-layered particle (DLP) made up of the core and VP6 shell. VP1 then catalyzes the transcription of fully conservative plus-strand genomic RNAs that are extruded through the DLP's channels into the cytoplasm where they function as mRNAs for translation of viral proteins. One copy of each of the viral (+)RNAs is also recruited during core assembly, together with newly synthesized polymerase complexes and VP2. The polymerase of these novo-formed particles catalyzes the synthesis of complementary minus-strands leading to dsRNA formation. To do so, the polymerase specifically recognizes and binds 4 bases 5'-UGUG-3' in the conserved 3'-sequence of plus-strand RNA templates. VP2 presumably activates the autoinhibited VP1-RNA complex to coordinate packaging and genome replication. Once dsRNA synthesis is complete, the polymerase switches to the transcriptional mode, thus providing secondary transcription.</text>
</comment>
<comment type="subcellular location">
    <subcellularLocation>
        <location evidence="16">Virion</location>
    </subcellularLocation>
    <text evidence="16">Attached inside the inner capsid as a minor component. Also found in spherical cytoplasmic structures, called virus factories, that appear early after infection and are the site of viral replication and packaging.</text>
</comment>
<keyword evidence="10 16" id="KW-0946">Virion</keyword>
<evidence type="ECO:0000256" key="11">
    <source>
        <dbReference type="ARBA" id="ARBA00022884"/>
    </source>
</evidence>
<keyword evidence="9 16" id="KW-0460">Magnesium</keyword>
<evidence type="ECO:0000256" key="3">
    <source>
        <dbReference type="ARBA" id="ARBA00012494"/>
    </source>
</evidence>
<evidence type="ECO:0000256" key="14">
    <source>
        <dbReference type="ARBA" id="ARBA00047168"/>
    </source>
</evidence>
<sequence length="1083" mass="124372">MGTYNALLSEYLQFLYTDENAVQMPIYFSSNSELQLRCIEFHEKCVEYSRQGKSFTKLFEIYKDVIDSAKLLSILSYSYGKYGNVERKIVKYATVQPLEIDTTVNELDYENNKLTEEIFPTIEEFTDSMMDPAIQTSLTSNLNAAMFCIERERDLKIKKRREDLFRILASTLHKWGLRHDSKYRYQYDQLVGKPYYLVPWANSAVEMIMSVFSHEDYLIARELITLSISNRSTLAKLVSSPMSILVAMMDVNGTFITTEELELEFSNKYVKGMITDKTREELDEMIEKMRDAGLRDIPNMISAWIKNPTLNGFKLMASIYSWSFHVGFRKQKMKDAALDQLNTEYTEDVDMEMYNEYYNLIRKEVITMLMPAVSKDHHTLIESELAGLLSMSSASNGVSRQITFGKKSIFATKKNLHVIEDMHNKTYNPNDVPPVDESHPIPLGRRDVPGRRTRVIFILPYEYFLAQHAVVEHMLKYAKHTREYAEFYSQSNQLLSYGDVTRFMFPFSIILYTDVSQWDASQHNTQPFRKAIISALEHLKTLTNDPNVIKTLNRYAETQIKLMNSYVQVPDGDKMIKVQYGAVASGEKQTKLGNSIANKALIQVVLSRLSSKYNFKVDIIRVDGDDNYAVITFDHSVNSDLLDSVSQDVKAYYARMNAKVKALVSTSGIETAKRYISGGCIFFRAGVNLLNNEKRNQETQWDQAAILYANYIVNKLRGFSTNYKFILTKIMQMTSVRITGTLRLFPSSEVLTTNSTFKVFDKHDFVVDYPISDDRIYLQRAFIAASKQDSSIANEISASSKFKDYVDKLSSALLHSDNKLVSQGIAKSEKSKLNSYAPVALEKRRNQLKTLIYVLQRPVMYKSSKVTVNNLLAIIHHHCQMSAKDQLDPVYRVFMPTLPNSVAFVISCIGPRMYRLDNTASKSSISKLVSKYSVYKPSIDELYNVISRRETQIMQYMVSLGVPELDASAYINSRTYNADKYIILESFVNDLLSINYGCYQLLDINSKHFNKLITMPFKSHIPSITYLANLYVKLLIVNHAISNGVWLSVNCDLPKSVMMQLWKMVCNITTLLSVWYNANFFQD</sequence>
<dbReference type="GO" id="GO:0000166">
    <property type="term" value="F:nucleotide binding"/>
    <property type="evidence" value="ECO:0007669"/>
    <property type="project" value="UniProtKB-KW"/>
</dbReference>
<dbReference type="InterPro" id="IPR001795">
    <property type="entry name" value="RNA-dir_pol_luteovirus"/>
</dbReference>
<evidence type="ECO:0000259" key="17">
    <source>
        <dbReference type="PROSITE" id="PS50523"/>
    </source>
</evidence>